<protein>
    <submittedName>
        <fullName evidence="2">Inositol utilization protein</fullName>
    </submittedName>
</protein>
<gene>
    <name evidence="2" type="ORF">P409_30570</name>
</gene>
<evidence type="ECO:0000313" key="3">
    <source>
        <dbReference type="Proteomes" id="UP000029995"/>
    </source>
</evidence>
<evidence type="ECO:0000313" key="2">
    <source>
        <dbReference type="EMBL" id="KGM30857.1"/>
    </source>
</evidence>
<dbReference type="InterPro" id="IPR021120">
    <property type="entry name" value="KduI/IolB_isomerase"/>
</dbReference>
<accession>A0A0A0D1F3</accession>
<dbReference type="Proteomes" id="UP000029995">
    <property type="component" value="Unassembled WGS sequence"/>
</dbReference>
<keyword evidence="1" id="KW-0413">Isomerase</keyword>
<dbReference type="Gene3D" id="2.60.120.10">
    <property type="entry name" value="Jelly Rolls"/>
    <property type="match status" value="2"/>
</dbReference>
<sequence>MPDIIRRHDNGNRPILHHDARMAGVHFNLVRLGPGEVFETRLPEHEAILAVLSGTVDIAVDAELFTSVGRRADIWSGPADSVYAPVGSAIRIVGGAGPAEVAIGGGLTTERHPAFRIPPEEVVMVEVGSPETHSRRRIFHILGQNGQGRAGRLLVSELYADDGCWNGYPPHKHDTDVPGRDGPRETAHDELYHFRYDPPTGFGAQLIYEDSGEPQAFLTRDGDTFTVDRGYHPTVTSPGHRAYIFTVMVGKTHRGLVQYFDPAHAHLMDRIPGIQAMREKFR</sequence>
<dbReference type="PANTHER" id="PTHR39193:SF1">
    <property type="entry name" value="5-DEOXY-GLUCURONATE ISOMERASE"/>
    <property type="match status" value="1"/>
</dbReference>
<comment type="caution">
    <text evidence="2">The sequence shown here is derived from an EMBL/GenBank/DDBJ whole genome shotgun (WGS) entry which is preliminary data.</text>
</comment>
<proteinExistence type="predicted"/>
<dbReference type="SUPFAM" id="SSF51182">
    <property type="entry name" value="RmlC-like cupins"/>
    <property type="match status" value="1"/>
</dbReference>
<dbReference type="Pfam" id="PF04962">
    <property type="entry name" value="KduI"/>
    <property type="match status" value="1"/>
</dbReference>
<name>A0A0A0D1F3_9PROT</name>
<dbReference type="RefSeq" id="WP_034847345.1">
    <property type="nucleotide sequence ID" value="NZ_JANX01000672.1"/>
</dbReference>
<dbReference type="OrthoDB" id="6121073at2"/>
<dbReference type="GO" id="GO:0008880">
    <property type="term" value="F:glucuronate isomerase activity"/>
    <property type="evidence" value="ECO:0007669"/>
    <property type="project" value="InterPro"/>
</dbReference>
<evidence type="ECO:0000256" key="1">
    <source>
        <dbReference type="ARBA" id="ARBA00023235"/>
    </source>
</evidence>
<dbReference type="PIRSF" id="PIRSF036628">
    <property type="entry name" value="IolB"/>
    <property type="match status" value="1"/>
</dbReference>
<organism evidence="2 3">
    <name type="scientific">Inquilinus limosus MP06</name>
    <dbReference type="NCBI Taxonomy" id="1398085"/>
    <lineage>
        <taxon>Bacteria</taxon>
        <taxon>Pseudomonadati</taxon>
        <taxon>Pseudomonadota</taxon>
        <taxon>Alphaproteobacteria</taxon>
        <taxon>Rhodospirillales</taxon>
        <taxon>Rhodospirillaceae</taxon>
        <taxon>Inquilinus</taxon>
    </lineage>
</organism>
<dbReference type="AlphaFoldDB" id="A0A0A0D1F3"/>
<dbReference type="InterPro" id="IPR024203">
    <property type="entry name" value="Deoxy-glucuronate_isom_IolB"/>
</dbReference>
<dbReference type="InterPro" id="IPR011051">
    <property type="entry name" value="RmlC_Cupin_sf"/>
</dbReference>
<dbReference type="GO" id="GO:0019310">
    <property type="term" value="P:inositol catabolic process"/>
    <property type="evidence" value="ECO:0007669"/>
    <property type="project" value="InterPro"/>
</dbReference>
<dbReference type="PANTHER" id="PTHR39193">
    <property type="entry name" value="5-DEOXY-GLUCURONATE ISOMERASE"/>
    <property type="match status" value="1"/>
</dbReference>
<dbReference type="InterPro" id="IPR014710">
    <property type="entry name" value="RmlC-like_jellyroll"/>
</dbReference>
<reference evidence="2 3" key="1">
    <citation type="submission" date="2014-01" db="EMBL/GenBank/DDBJ databases">
        <title>Genome sequence determination for a cystic fibrosis isolate, Inquilinus limosus.</title>
        <authorList>
            <person name="Pino M."/>
            <person name="Di Conza J."/>
            <person name="Gutkind G."/>
        </authorList>
    </citation>
    <scope>NUCLEOTIDE SEQUENCE [LARGE SCALE GENOMIC DNA]</scope>
    <source>
        <strain evidence="2 3">MP06</strain>
    </source>
</reference>
<dbReference type="EMBL" id="JANX01000672">
    <property type="protein sequence ID" value="KGM30857.1"/>
    <property type="molecule type" value="Genomic_DNA"/>
</dbReference>